<dbReference type="OrthoDB" id="6480890at2"/>
<evidence type="ECO:0000313" key="4">
    <source>
        <dbReference type="EMBL" id="PJD77767.1"/>
    </source>
</evidence>
<dbReference type="Proteomes" id="UP000076205">
    <property type="component" value="Unassembled WGS sequence"/>
</dbReference>
<sequence length="171" mass="18065">MRQQSKFLRQATLWLLLPIFGPLPVQASQSTNQQVSPPAGNVIPGVTKGQLEQLHIRNVILQAEVQGAQLQRQLEENQSSVGTPATALPGASFGDTSLPGQPARPVTVSNRPVVLEINGRDKNLRATLQLQSGLSLVVSPGSRIPGMESTVKSITLAGVTLSDGTLLAFGD</sequence>
<dbReference type="AlphaFoldDB" id="A0A2J0PUE8"/>
<dbReference type="InterPro" id="IPR022753">
    <property type="entry name" value="T4SS_pilus_biogen_PilP"/>
</dbReference>
<keyword evidence="2" id="KW-0732">Signal</keyword>
<comment type="caution">
    <text evidence="4">The sequence shown here is derived from an EMBL/GenBank/DDBJ whole genome shotgun (WGS) entry which is preliminary data.</text>
</comment>
<dbReference type="GeneID" id="63144948"/>
<dbReference type="EMBL" id="NEEW01000023">
    <property type="protein sequence ID" value="PJD77767.1"/>
    <property type="molecule type" value="Genomic_DNA"/>
</dbReference>
<evidence type="ECO:0000313" key="3">
    <source>
        <dbReference type="EMBL" id="CZY23352.1"/>
    </source>
</evidence>
<organism evidence="4 6">
    <name type="scientific">Enterobacter hormaechei</name>
    <dbReference type="NCBI Taxonomy" id="158836"/>
    <lineage>
        <taxon>Bacteria</taxon>
        <taxon>Pseudomonadati</taxon>
        <taxon>Pseudomonadota</taxon>
        <taxon>Gammaproteobacteria</taxon>
        <taxon>Enterobacterales</taxon>
        <taxon>Enterobacteriaceae</taxon>
        <taxon>Enterobacter</taxon>
        <taxon>Enterobacter cloacae complex</taxon>
    </lineage>
</organism>
<dbReference type="NCBIfam" id="TIGR03021">
    <property type="entry name" value="pilP_fam"/>
    <property type="match status" value="1"/>
</dbReference>
<protein>
    <submittedName>
        <fullName evidence="3">Type IV pilus biogenesis protein PilP</fullName>
    </submittedName>
</protein>
<feature type="region of interest" description="Disordered" evidence="1">
    <location>
        <begin position="74"/>
        <end position="105"/>
    </location>
</feature>
<feature type="signal peptide" evidence="2">
    <location>
        <begin position="1"/>
        <end position="27"/>
    </location>
</feature>
<name>A0A2J0PUE8_9ENTR</name>
<dbReference type="EMBL" id="FJYW01000013">
    <property type="protein sequence ID" value="CZY23352.1"/>
    <property type="molecule type" value="Genomic_DNA"/>
</dbReference>
<evidence type="ECO:0000313" key="5">
    <source>
        <dbReference type="Proteomes" id="UP000076205"/>
    </source>
</evidence>
<dbReference type="Proteomes" id="UP000229974">
    <property type="component" value="Unassembled WGS sequence"/>
</dbReference>
<dbReference type="RefSeq" id="WP_022649974.1">
    <property type="nucleotide sequence ID" value="NZ_BEEA01000164.1"/>
</dbReference>
<accession>A0A2J0PUE8</accession>
<reference evidence="3 5" key="1">
    <citation type="submission" date="2016-03" db="EMBL/GenBank/DDBJ databases">
        <authorList>
            <consortium name="Pathogen Informatics"/>
        </authorList>
    </citation>
    <scope>NUCLEOTIDE SEQUENCE [LARGE SCALE GENOMIC DNA]</scope>
    <source>
        <strain evidence="3">E1424</strain>
        <strain evidence="5">e1424</strain>
    </source>
</reference>
<reference evidence="4 6" key="2">
    <citation type="journal article" date="2017" name="J. Antimicrob. Chemother.">
        <title>Characterization of the population structure, drug resistance mechanisms and plasmids of the community-associated Enterobacter cloacae complex in China.</title>
        <authorList>
            <person name="Zhou K."/>
            <person name="Yu W."/>
            <person name="Cao X."/>
            <person name="Shen P."/>
            <person name="Lu H."/>
            <person name="Luo Q."/>
            <person name="Rossen J.W.A."/>
            <person name="Xiao Y."/>
        </authorList>
    </citation>
    <scope>NUCLEOTIDE SEQUENCE [LARGE SCALE GENOMIC DNA]</scope>
    <source>
        <strain evidence="4 6">ECC904</strain>
    </source>
</reference>
<proteinExistence type="predicted"/>
<feature type="compositionally biased region" description="Polar residues" evidence="1">
    <location>
        <begin position="74"/>
        <end position="83"/>
    </location>
</feature>
<evidence type="ECO:0000313" key="6">
    <source>
        <dbReference type="Proteomes" id="UP000229974"/>
    </source>
</evidence>
<evidence type="ECO:0000256" key="2">
    <source>
        <dbReference type="SAM" id="SignalP"/>
    </source>
</evidence>
<evidence type="ECO:0000256" key="1">
    <source>
        <dbReference type="SAM" id="MobiDB-lite"/>
    </source>
</evidence>
<feature type="chain" id="PRO_5041535798" evidence="2">
    <location>
        <begin position="28"/>
        <end position="171"/>
    </location>
</feature>
<gene>
    <name evidence="4" type="ORF">B9Q30_26075</name>
    <name evidence="3" type="ORF">SAMEA2273352_04453</name>
</gene>